<evidence type="ECO:0000313" key="9">
    <source>
        <dbReference type="Proteomes" id="UP000295388"/>
    </source>
</evidence>
<dbReference type="GO" id="GO:0003677">
    <property type="term" value="F:DNA binding"/>
    <property type="evidence" value="ECO:0007669"/>
    <property type="project" value="UniProtKB-UniRule"/>
</dbReference>
<feature type="repeat" description="TPR" evidence="5">
    <location>
        <begin position="839"/>
        <end position="872"/>
    </location>
</feature>
<sequence length="934" mass="102462">MAGMEFRLLGPVEVVDDSGRRIELAANRLRVLLAALLLQPNRVVAGQELMDTLWEEDLPARPRSALQTYVSRLRTLLGGTIILTEPAGYVINVAPDEVDLVRFRTLVADSTATTDPAERIRLLTQALDLWRGEPLAGLTAGALIRDAVPMLAEERLHATELLLAARLERGDHAAVTSELRGLTRRHPLRESLWALLMQAQIRAGRPADALATYSEASRRLADELGLDPGPALRRLHQTVLATDARAAAVRTSREVVPHQLPTVGRSFVGRTRELAELDRVLLGPVVLNSVPTPSPRSSIAVISGTAGVGKTALAVRWAERASVEFPDGQLYVNLRGFDPSGDQVSPEDAVRGFLDALQTTPGRIPSGAAAQAALYRTLLADRRLLIVLDNARSAAQVRPLLPGGNTCRVVVTSRNSLPGLLASEGAHPLTLDLMDWDQARSLLEGAVGTERIGAEPEAAEELVSLAARLPLALSLVAAHAAAHPSWSLDAVATDLRRTRQGLDAFAGEDQATDLRAVFSWSYQLVTASSARVFRLSGLHPGPDLPVAAAAALAGTTPDRVRPALAELERAHLIVQPRPERYSSHDLLHVYAVELAGAHEIERESLWRLLDYYLRTADAGDQWLRPHRDPDELPEPCGTPYSESFCGYQEAFDWFELEHPNLVVLVEHAARHGFDAHATHLARTITGFLERRGLWNTWVEVMGTAVHACERSEDLPGQVMAHRYRAHALARQLRVDEALAEAETALRLAERDGSQVAQAWCQRMVAFVLSHQERLKESYEHDLIASDLFKAAGHRTGQALALNSLGWLQASAFGDYDQALDYCRQAQSLYQEVDHKLGEAATWDNLGYAYRGLAALDKSIKCYRRALALYRELNDFYYQAMMLQNLGDLHHELGRPETAGSCWQDSLALLTNLNHPTAETLDGKLAELRLANPGL</sequence>
<comment type="caution">
    <text evidence="8">The sequence shown here is derived from an EMBL/GenBank/DDBJ whole genome shotgun (WGS) entry which is preliminary data.</text>
</comment>
<keyword evidence="4" id="KW-0804">Transcription</keyword>
<gene>
    <name evidence="8" type="ORF">EV643_109242</name>
</gene>
<dbReference type="SMART" id="SM00862">
    <property type="entry name" value="Trans_reg_C"/>
    <property type="match status" value="1"/>
</dbReference>
<dbReference type="EMBL" id="SNWQ01000009">
    <property type="protein sequence ID" value="TDO47345.1"/>
    <property type="molecule type" value="Genomic_DNA"/>
</dbReference>
<evidence type="ECO:0000256" key="4">
    <source>
        <dbReference type="ARBA" id="ARBA00023163"/>
    </source>
</evidence>
<dbReference type="Gene3D" id="1.10.10.10">
    <property type="entry name" value="Winged helix-like DNA-binding domain superfamily/Winged helix DNA-binding domain"/>
    <property type="match status" value="1"/>
</dbReference>
<dbReference type="CDD" id="cd15831">
    <property type="entry name" value="BTAD"/>
    <property type="match status" value="1"/>
</dbReference>
<dbReference type="PROSITE" id="PS50005">
    <property type="entry name" value="TPR"/>
    <property type="match status" value="1"/>
</dbReference>
<dbReference type="InterPro" id="IPR019734">
    <property type="entry name" value="TPR_rpt"/>
</dbReference>
<accession>A0A4R6KB88</accession>
<organism evidence="8 9">
    <name type="scientific">Kribbella caucasensis</name>
    <dbReference type="NCBI Taxonomy" id="2512215"/>
    <lineage>
        <taxon>Bacteria</taxon>
        <taxon>Bacillati</taxon>
        <taxon>Actinomycetota</taxon>
        <taxon>Actinomycetes</taxon>
        <taxon>Propionibacteriales</taxon>
        <taxon>Kribbellaceae</taxon>
        <taxon>Kribbella</taxon>
    </lineage>
</organism>
<evidence type="ECO:0000256" key="5">
    <source>
        <dbReference type="PROSITE-ProRule" id="PRU00339"/>
    </source>
</evidence>
<dbReference type="GO" id="GO:0043531">
    <property type="term" value="F:ADP binding"/>
    <property type="evidence" value="ECO:0007669"/>
    <property type="project" value="InterPro"/>
</dbReference>
<proteinExistence type="inferred from homology"/>
<dbReference type="Pfam" id="PF13424">
    <property type="entry name" value="TPR_12"/>
    <property type="match status" value="1"/>
</dbReference>
<dbReference type="Gene3D" id="3.40.50.300">
    <property type="entry name" value="P-loop containing nucleotide triphosphate hydrolases"/>
    <property type="match status" value="1"/>
</dbReference>
<keyword evidence="5" id="KW-0802">TPR repeat</keyword>
<evidence type="ECO:0000256" key="6">
    <source>
        <dbReference type="PROSITE-ProRule" id="PRU01091"/>
    </source>
</evidence>
<dbReference type="AlphaFoldDB" id="A0A4R6KB88"/>
<dbReference type="InterPro" id="IPR005158">
    <property type="entry name" value="BTAD"/>
</dbReference>
<dbReference type="GO" id="GO:0006355">
    <property type="term" value="P:regulation of DNA-templated transcription"/>
    <property type="evidence" value="ECO:0007669"/>
    <property type="project" value="InterPro"/>
</dbReference>
<protein>
    <submittedName>
        <fullName evidence="8">DNA-binding SARP family transcriptional activator</fullName>
    </submittedName>
</protein>
<dbReference type="PRINTS" id="PR00364">
    <property type="entry name" value="DISEASERSIST"/>
</dbReference>
<evidence type="ECO:0000256" key="2">
    <source>
        <dbReference type="ARBA" id="ARBA00023015"/>
    </source>
</evidence>
<dbReference type="SMART" id="SM01043">
    <property type="entry name" value="BTAD"/>
    <property type="match status" value="1"/>
</dbReference>
<keyword evidence="3 6" id="KW-0238">DNA-binding</keyword>
<name>A0A4R6KB88_9ACTN</name>
<dbReference type="Proteomes" id="UP000295388">
    <property type="component" value="Unassembled WGS sequence"/>
</dbReference>
<dbReference type="InterPro" id="IPR027417">
    <property type="entry name" value="P-loop_NTPase"/>
</dbReference>
<dbReference type="SUPFAM" id="SSF46894">
    <property type="entry name" value="C-terminal effector domain of the bipartite response regulators"/>
    <property type="match status" value="1"/>
</dbReference>
<dbReference type="SUPFAM" id="SSF48452">
    <property type="entry name" value="TPR-like"/>
    <property type="match status" value="3"/>
</dbReference>
<evidence type="ECO:0000256" key="1">
    <source>
        <dbReference type="ARBA" id="ARBA00005820"/>
    </source>
</evidence>
<dbReference type="SUPFAM" id="SSF52540">
    <property type="entry name" value="P-loop containing nucleoside triphosphate hydrolases"/>
    <property type="match status" value="1"/>
</dbReference>
<dbReference type="InterPro" id="IPR036388">
    <property type="entry name" value="WH-like_DNA-bd_sf"/>
</dbReference>
<dbReference type="SMART" id="SM00028">
    <property type="entry name" value="TPR"/>
    <property type="match status" value="5"/>
</dbReference>
<comment type="similarity">
    <text evidence="1">Belongs to the AfsR/DnrI/RedD regulatory family.</text>
</comment>
<feature type="domain" description="OmpR/PhoB-type" evidence="7">
    <location>
        <begin position="1"/>
        <end position="93"/>
    </location>
</feature>
<dbReference type="InterPro" id="IPR051677">
    <property type="entry name" value="AfsR-DnrI-RedD_regulator"/>
</dbReference>
<dbReference type="Gene3D" id="1.25.40.10">
    <property type="entry name" value="Tetratricopeptide repeat domain"/>
    <property type="match status" value="2"/>
</dbReference>
<evidence type="ECO:0000256" key="3">
    <source>
        <dbReference type="ARBA" id="ARBA00023125"/>
    </source>
</evidence>
<keyword evidence="2" id="KW-0805">Transcription regulation</keyword>
<dbReference type="PANTHER" id="PTHR35807:SF1">
    <property type="entry name" value="TRANSCRIPTIONAL REGULATOR REDD"/>
    <property type="match status" value="1"/>
</dbReference>
<dbReference type="InterPro" id="IPR001867">
    <property type="entry name" value="OmpR/PhoB-type_DNA-bd"/>
</dbReference>
<dbReference type="InterPro" id="IPR016032">
    <property type="entry name" value="Sig_transdc_resp-reg_C-effctor"/>
</dbReference>
<dbReference type="Pfam" id="PF03704">
    <property type="entry name" value="BTAD"/>
    <property type="match status" value="1"/>
</dbReference>
<evidence type="ECO:0000259" key="7">
    <source>
        <dbReference type="PROSITE" id="PS51755"/>
    </source>
</evidence>
<feature type="DNA-binding region" description="OmpR/PhoB-type" evidence="6">
    <location>
        <begin position="1"/>
        <end position="93"/>
    </location>
</feature>
<dbReference type="PANTHER" id="PTHR35807">
    <property type="entry name" value="TRANSCRIPTIONAL REGULATOR REDD-RELATED"/>
    <property type="match status" value="1"/>
</dbReference>
<keyword evidence="9" id="KW-1185">Reference proteome</keyword>
<dbReference type="PROSITE" id="PS51755">
    <property type="entry name" value="OMPR_PHOB"/>
    <property type="match status" value="1"/>
</dbReference>
<reference evidence="8 9" key="1">
    <citation type="submission" date="2019-03" db="EMBL/GenBank/DDBJ databases">
        <title>Genomic Encyclopedia of Type Strains, Phase III (KMG-III): the genomes of soil and plant-associated and newly described type strains.</title>
        <authorList>
            <person name="Whitman W."/>
        </authorList>
    </citation>
    <scope>NUCLEOTIDE SEQUENCE [LARGE SCALE GENOMIC DNA]</scope>
    <source>
        <strain evidence="8 9">VKM Ac-2527</strain>
    </source>
</reference>
<dbReference type="InterPro" id="IPR011990">
    <property type="entry name" value="TPR-like_helical_dom_sf"/>
</dbReference>
<dbReference type="GO" id="GO:0000160">
    <property type="term" value="P:phosphorelay signal transduction system"/>
    <property type="evidence" value="ECO:0007669"/>
    <property type="project" value="InterPro"/>
</dbReference>
<dbReference type="Pfam" id="PF00486">
    <property type="entry name" value="Trans_reg_C"/>
    <property type="match status" value="1"/>
</dbReference>
<evidence type="ECO:0000313" key="8">
    <source>
        <dbReference type="EMBL" id="TDO47345.1"/>
    </source>
</evidence>